<evidence type="ECO:0000256" key="1">
    <source>
        <dbReference type="ARBA" id="ARBA00008591"/>
    </source>
</evidence>
<gene>
    <name evidence="2" type="ORF">SSIM_06000</name>
</gene>
<name>A0ABN0PDT4_STASI</name>
<dbReference type="InterPro" id="IPR038078">
    <property type="entry name" value="PhoU-like_sf"/>
</dbReference>
<sequence>MVYILVSKVSHDYFLQLYTFEFKFMKCDWEAIAENGGFSMFNKKKDKFMVKLEEMVFNLDRAAIEFGKMDFNTHLDLKAYSDNIKTYESHGDELMHQVISDLNQTFITPIEREDILSLCNAIDDVLDAMEETSAMFEMYSIEYSDEYMAEFVDNIQKAVAEMKLAIGLLVEKKLSHMRIHSINIKEFETNCDGILRQSIKHIFNSETDPITLIKIKDIYESLENIADKCQAVANNFETIIMKNS</sequence>
<dbReference type="Proteomes" id="UP000017131">
    <property type="component" value="Unassembled WGS sequence"/>
</dbReference>
<dbReference type="PANTHER" id="PTHR37298">
    <property type="entry name" value="UPF0111 PROTEIN YKAA"/>
    <property type="match status" value="1"/>
</dbReference>
<dbReference type="PANTHER" id="PTHR37298:SF1">
    <property type="entry name" value="UPF0111 PROTEIN YKAA"/>
    <property type="match status" value="1"/>
</dbReference>
<evidence type="ECO:0000313" key="3">
    <source>
        <dbReference type="Proteomes" id="UP000017131"/>
    </source>
</evidence>
<evidence type="ECO:0000313" key="2">
    <source>
        <dbReference type="EMBL" id="ERS93748.1"/>
    </source>
</evidence>
<dbReference type="InterPro" id="IPR052912">
    <property type="entry name" value="UPF0111_domain"/>
</dbReference>
<dbReference type="Pfam" id="PF01865">
    <property type="entry name" value="PhoU_div"/>
    <property type="match status" value="1"/>
</dbReference>
<organism evidence="2 3">
    <name type="scientific">Staphylococcus simulans UMC-CNS-990</name>
    <dbReference type="NCBI Taxonomy" id="1405498"/>
    <lineage>
        <taxon>Bacteria</taxon>
        <taxon>Bacillati</taxon>
        <taxon>Bacillota</taxon>
        <taxon>Bacilli</taxon>
        <taxon>Bacillales</taxon>
        <taxon>Staphylococcaceae</taxon>
        <taxon>Staphylococcus</taxon>
    </lineage>
</organism>
<accession>A0ABN0PDT4</accession>
<proteinExistence type="inferred from homology"/>
<evidence type="ECO:0008006" key="4">
    <source>
        <dbReference type="Google" id="ProtNLM"/>
    </source>
</evidence>
<dbReference type="SUPFAM" id="SSF109755">
    <property type="entry name" value="PhoU-like"/>
    <property type="match status" value="1"/>
</dbReference>
<protein>
    <recommendedName>
        <fullName evidence="4">Phosphate transport regulator</fullName>
    </recommendedName>
</protein>
<dbReference type="Gene3D" id="1.20.58.220">
    <property type="entry name" value="Phosphate transport system protein phou homolog 2, domain 2"/>
    <property type="match status" value="1"/>
</dbReference>
<reference evidence="2 3" key="1">
    <citation type="journal article" date="2013" name="Genome Announc.">
        <title>Draft Genome Sequence of Staphylococcus simulans UMC-CNS-990, Isolated from a Case of Chronic Bovine Mastitis.</title>
        <authorList>
            <person name="Calcutt M.J."/>
            <person name="Foecking M.F."/>
            <person name="Hsieh H.Y."/>
            <person name="Perry J."/>
            <person name="Stewart G.C."/>
            <person name="Middleton J.R."/>
        </authorList>
    </citation>
    <scope>NUCLEOTIDE SEQUENCE [LARGE SCALE GENOMIC DNA]</scope>
    <source>
        <strain evidence="2 3">UMC-CNS-990</strain>
    </source>
</reference>
<dbReference type="InterPro" id="IPR018445">
    <property type="entry name" value="Put_Phosphate_transp_reg"/>
</dbReference>
<comment type="caution">
    <text evidence="2">The sequence shown here is derived from an EMBL/GenBank/DDBJ whole genome shotgun (WGS) entry which is preliminary data.</text>
</comment>
<keyword evidence="3" id="KW-1185">Reference proteome</keyword>
<comment type="similarity">
    <text evidence="1">Belongs to the UPF0111 family.</text>
</comment>
<dbReference type="EMBL" id="AXDY01000004">
    <property type="protein sequence ID" value="ERS93748.1"/>
    <property type="molecule type" value="Genomic_DNA"/>
</dbReference>